<feature type="transmembrane region" description="Helical" evidence="1">
    <location>
        <begin position="24"/>
        <end position="48"/>
    </location>
</feature>
<sequence length="141" mass="14485">MSAGSAALAPVCSARRRSDAGVAVAEFVMVSALLSLVFLAVIQLGLALHVRNTVIDSAVAGARLAARPDATGQQGAELTAQLISTSVSSRYADRIEVDYGRHSGEDIVTVTVTTPVPVIGLLGPTGTWELSGRALVEDING</sequence>
<proteinExistence type="predicted"/>
<comment type="caution">
    <text evidence="3">The sequence shown here is derived from an EMBL/GenBank/DDBJ whole genome shotgun (WGS) entry which is preliminary data.</text>
</comment>
<evidence type="ECO:0000256" key="1">
    <source>
        <dbReference type="SAM" id="Phobius"/>
    </source>
</evidence>
<reference evidence="3 4" key="1">
    <citation type="submission" date="2024-09" db="EMBL/GenBank/DDBJ databases">
        <authorList>
            <person name="Sun Q."/>
            <person name="Mori K."/>
        </authorList>
    </citation>
    <scope>NUCLEOTIDE SEQUENCE [LARGE SCALE GENOMIC DNA]</scope>
    <source>
        <strain evidence="3 4">JCM 11683</strain>
    </source>
</reference>
<organism evidence="3 4">
    <name type="scientific">Brevibacterium otitidis</name>
    <dbReference type="NCBI Taxonomy" id="53364"/>
    <lineage>
        <taxon>Bacteria</taxon>
        <taxon>Bacillati</taxon>
        <taxon>Actinomycetota</taxon>
        <taxon>Actinomycetes</taxon>
        <taxon>Micrococcales</taxon>
        <taxon>Brevibacteriaceae</taxon>
        <taxon>Brevibacterium</taxon>
    </lineage>
</organism>
<dbReference type="InterPro" id="IPR012495">
    <property type="entry name" value="TadE-like_dom"/>
</dbReference>
<dbReference type="RefSeq" id="WP_376840315.1">
    <property type="nucleotide sequence ID" value="NZ_JBHMAU010000054.1"/>
</dbReference>
<evidence type="ECO:0000259" key="2">
    <source>
        <dbReference type="Pfam" id="PF07811"/>
    </source>
</evidence>
<dbReference type="EMBL" id="JBHMAU010000054">
    <property type="protein sequence ID" value="MFB9776500.1"/>
    <property type="molecule type" value="Genomic_DNA"/>
</dbReference>
<gene>
    <name evidence="3" type="ORF">ACFFN1_08795</name>
</gene>
<evidence type="ECO:0000313" key="3">
    <source>
        <dbReference type="EMBL" id="MFB9776500.1"/>
    </source>
</evidence>
<accession>A0ABV5X242</accession>
<evidence type="ECO:0000313" key="4">
    <source>
        <dbReference type="Proteomes" id="UP001589707"/>
    </source>
</evidence>
<keyword evidence="1" id="KW-0812">Transmembrane</keyword>
<keyword evidence="4" id="KW-1185">Reference proteome</keyword>
<feature type="domain" description="TadE-like" evidence="2">
    <location>
        <begin position="21"/>
        <end position="63"/>
    </location>
</feature>
<keyword evidence="1" id="KW-1133">Transmembrane helix</keyword>
<name>A0ABV5X242_9MICO</name>
<dbReference type="Pfam" id="PF07811">
    <property type="entry name" value="TadE"/>
    <property type="match status" value="1"/>
</dbReference>
<protein>
    <submittedName>
        <fullName evidence="3">TadE/TadG family type IV pilus assembly protein</fullName>
    </submittedName>
</protein>
<dbReference type="Proteomes" id="UP001589707">
    <property type="component" value="Unassembled WGS sequence"/>
</dbReference>
<keyword evidence="1" id="KW-0472">Membrane</keyword>